<comment type="subcellular location">
    <subcellularLocation>
        <location evidence="1">Membrane</location>
        <topology evidence="1">Multi-pass membrane protein</topology>
    </subcellularLocation>
</comment>
<keyword evidence="2 8" id="KW-0812">Transmembrane</keyword>
<dbReference type="PANTHER" id="PTHR24243">
    <property type="entry name" value="G-PROTEIN COUPLED RECEPTOR"/>
    <property type="match status" value="1"/>
</dbReference>
<dbReference type="SUPFAM" id="SSF81321">
    <property type="entry name" value="Family A G protein-coupled receptor-like"/>
    <property type="match status" value="1"/>
</dbReference>
<evidence type="ECO:0000256" key="6">
    <source>
        <dbReference type="ARBA" id="ARBA00023170"/>
    </source>
</evidence>
<dbReference type="Gene3D" id="1.20.1070.10">
    <property type="entry name" value="Rhodopsin 7-helix transmembrane proteins"/>
    <property type="match status" value="1"/>
</dbReference>
<feature type="transmembrane region" description="Helical" evidence="8">
    <location>
        <begin position="233"/>
        <end position="251"/>
    </location>
</feature>
<evidence type="ECO:0000256" key="7">
    <source>
        <dbReference type="ARBA" id="ARBA00023224"/>
    </source>
</evidence>
<evidence type="ECO:0000256" key="8">
    <source>
        <dbReference type="SAM" id="Phobius"/>
    </source>
</evidence>
<feature type="transmembrane region" description="Helical" evidence="8">
    <location>
        <begin position="122"/>
        <end position="143"/>
    </location>
</feature>
<dbReference type="InterPro" id="IPR000276">
    <property type="entry name" value="GPCR_Rhodpsn"/>
</dbReference>
<dbReference type="CDD" id="cd00637">
    <property type="entry name" value="7tm_classA_rhodopsin-like"/>
    <property type="match status" value="1"/>
</dbReference>
<keyword evidence="5 8" id="KW-0472">Membrane</keyword>
<dbReference type="InterPro" id="IPR017452">
    <property type="entry name" value="GPCR_Rhodpsn_7TM"/>
</dbReference>
<sequence length="368" mass="42254">MSELDSPMYDMNSSWNYTALDSMVLTDKDLELLLYSDMDVVLVTIIMPIVFTVGMLGNSLIVYVFARVREMQTVTNYFLVNLAVADMLFLLSVVPPKLIQYYSTPLPMLEDWSSLGDWGCTIISFPSAVAITASSMTIILLALEKFLAVRWPFKFKTLRTKPKAIVACTVIWMIAVLYCFPEVYILRIRTYPIIWPSDWNGTWVPDTLRLCMHSCGIGRQCQPYNAYYMFDRVVFIMVVPILAFLYFMTLAHLKDRAGHGTSSASIRAKKQVVRMLIATTMIYLVCVTPFRFLTLLQTLNNVWIPPEPLSLLLYTSRILMYINSSINPAIYNVLNERYRRAFKEALCFCKNERVITNSSKYTSPTTRT</sequence>
<keyword evidence="4" id="KW-0297">G-protein coupled receptor</keyword>
<keyword evidence="10" id="KW-1185">Reference proteome</keyword>
<evidence type="ECO:0000256" key="3">
    <source>
        <dbReference type="ARBA" id="ARBA00022989"/>
    </source>
</evidence>
<feature type="transmembrane region" description="Helical" evidence="8">
    <location>
        <begin position="164"/>
        <end position="186"/>
    </location>
</feature>
<reference evidence="11" key="1">
    <citation type="submission" date="2025-08" db="UniProtKB">
        <authorList>
            <consortium name="RefSeq"/>
        </authorList>
    </citation>
    <scope>IDENTIFICATION</scope>
    <source>
        <tissue evidence="11">Testes</tissue>
    </source>
</reference>
<evidence type="ECO:0000313" key="10">
    <source>
        <dbReference type="Proteomes" id="UP000694865"/>
    </source>
</evidence>
<evidence type="ECO:0000256" key="5">
    <source>
        <dbReference type="ARBA" id="ARBA00023136"/>
    </source>
</evidence>
<evidence type="ECO:0000256" key="4">
    <source>
        <dbReference type="ARBA" id="ARBA00023040"/>
    </source>
</evidence>
<keyword evidence="7" id="KW-0807">Transducer</keyword>
<keyword evidence="6" id="KW-0675">Receptor</keyword>
<feature type="transmembrane region" description="Helical" evidence="8">
    <location>
        <begin position="78"/>
        <end position="102"/>
    </location>
</feature>
<feature type="transmembrane region" description="Helical" evidence="8">
    <location>
        <begin position="272"/>
        <end position="292"/>
    </location>
</feature>
<evidence type="ECO:0000259" key="9">
    <source>
        <dbReference type="PROSITE" id="PS50262"/>
    </source>
</evidence>
<feature type="transmembrane region" description="Helical" evidence="8">
    <location>
        <begin position="312"/>
        <end position="334"/>
    </location>
</feature>
<dbReference type="PANTHER" id="PTHR24243:SF233">
    <property type="entry name" value="THYROTROPIN-RELEASING HORMONE RECEPTOR"/>
    <property type="match status" value="1"/>
</dbReference>
<gene>
    <name evidence="11" type="primary">LOC100366680</name>
</gene>
<organism evidence="10 11">
    <name type="scientific">Saccoglossus kowalevskii</name>
    <name type="common">Acorn worm</name>
    <dbReference type="NCBI Taxonomy" id="10224"/>
    <lineage>
        <taxon>Eukaryota</taxon>
        <taxon>Metazoa</taxon>
        <taxon>Hemichordata</taxon>
        <taxon>Enteropneusta</taxon>
        <taxon>Harrimaniidae</taxon>
        <taxon>Saccoglossus</taxon>
    </lineage>
</organism>
<dbReference type="GeneID" id="100366680"/>
<dbReference type="PROSITE" id="PS50262">
    <property type="entry name" value="G_PROTEIN_RECEP_F1_2"/>
    <property type="match status" value="1"/>
</dbReference>
<feature type="transmembrane region" description="Helical" evidence="8">
    <location>
        <begin position="40"/>
        <end position="66"/>
    </location>
</feature>
<keyword evidence="3 8" id="KW-1133">Transmembrane helix</keyword>
<accession>A0ABM0GXR5</accession>
<proteinExistence type="predicted"/>
<dbReference type="Pfam" id="PF00001">
    <property type="entry name" value="7tm_1"/>
    <property type="match status" value="1"/>
</dbReference>
<name>A0ABM0GXR5_SACKO</name>
<dbReference type="RefSeq" id="XP_002739703.1">
    <property type="nucleotide sequence ID" value="XM_002739657.1"/>
</dbReference>
<dbReference type="SMART" id="SM01381">
    <property type="entry name" value="7TM_GPCR_Srsx"/>
    <property type="match status" value="1"/>
</dbReference>
<evidence type="ECO:0000313" key="11">
    <source>
        <dbReference type="RefSeq" id="XP_002739703.1"/>
    </source>
</evidence>
<feature type="domain" description="G-protein coupled receptors family 1 profile" evidence="9">
    <location>
        <begin position="57"/>
        <end position="331"/>
    </location>
</feature>
<evidence type="ECO:0000256" key="1">
    <source>
        <dbReference type="ARBA" id="ARBA00004141"/>
    </source>
</evidence>
<dbReference type="Proteomes" id="UP000694865">
    <property type="component" value="Unplaced"/>
</dbReference>
<dbReference type="PRINTS" id="PR00237">
    <property type="entry name" value="GPCRRHODOPSN"/>
</dbReference>
<protein>
    <submittedName>
        <fullName evidence="11">Allatostatin-A receptor-like</fullName>
    </submittedName>
</protein>
<evidence type="ECO:0000256" key="2">
    <source>
        <dbReference type="ARBA" id="ARBA00022692"/>
    </source>
</evidence>